<gene>
    <name evidence="1" type="ORF">DV515_00012172</name>
</gene>
<dbReference type="AlphaFoldDB" id="A0A3L8S488"/>
<sequence length="227" mass="25371">MIVTMKTKNKSVSLPLVLLDLLASVSGYYWCTISLRNPALTQTTNQPVLNQEEICIPNFLHTRMCQWPFKSCSTMYPTICVNQLHCHLLGILTHGIIKTKPGAQDSEASPVPPKKIFVTSRITGVSPDEPSRELIWKFHLHKLTIPLVPIDLKRHPELMVRLTRIGPETACRALGESNSCTASEQHTKPTTHQVLHSRASLLLQLRIQSCLQAFPGQVQVLKSVTLP</sequence>
<evidence type="ECO:0000313" key="2">
    <source>
        <dbReference type="Proteomes" id="UP000276834"/>
    </source>
</evidence>
<proteinExistence type="predicted"/>
<organism evidence="1 2">
    <name type="scientific">Chloebia gouldiae</name>
    <name type="common">Gouldian finch</name>
    <name type="synonym">Erythrura gouldiae</name>
    <dbReference type="NCBI Taxonomy" id="44316"/>
    <lineage>
        <taxon>Eukaryota</taxon>
        <taxon>Metazoa</taxon>
        <taxon>Chordata</taxon>
        <taxon>Craniata</taxon>
        <taxon>Vertebrata</taxon>
        <taxon>Euteleostomi</taxon>
        <taxon>Archelosauria</taxon>
        <taxon>Archosauria</taxon>
        <taxon>Dinosauria</taxon>
        <taxon>Saurischia</taxon>
        <taxon>Theropoda</taxon>
        <taxon>Coelurosauria</taxon>
        <taxon>Aves</taxon>
        <taxon>Neognathae</taxon>
        <taxon>Neoaves</taxon>
        <taxon>Telluraves</taxon>
        <taxon>Australaves</taxon>
        <taxon>Passeriformes</taxon>
        <taxon>Passeroidea</taxon>
        <taxon>Passeridae</taxon>
        <taxon>Chloebia</taxon>
    </lineage>
</organism>
<accession>A0A3L8S488</accession>
<comment type="caution">
    <text evidence="1">The sequence shown here is derived from an EMBL/GenBank/DDBJ whole genome shotgun (WGS) entry which is preliminary data.</text>
</comment>
<reference evidence="1 2" key="1">
    <citation type="journal article" date="2018" name="Proc. R. Soc. B">
        <title>A non-coding region near Follistatin controls head colour polymorphism in the Gouldian finch.</title>
        <authorList>
            <person name="Toomey M.B."/>
            <person name="Marques C.I."/>
            <person name="Andrade P."/>
            <person name="Araujo P.M."/>
            <person name="Sabatino S."/>
            <person name="Gazda M.A."/>
            <person name="Afonso S."/>
            <person name="Lopes R.J."/>
            <person name="Corbo J.C."/>
            <person name="Carneiro M."/>
        </authorList>
    </citation>
    <scope>NUCLEOTIDE SEQUENCE [LARGE SCALE GENOMIC DNA]</scope>
    <source>
        <strain evidence="1">Red01</strain>
        <tissue evidence="1">Muscle</tissue>
    </source>
</reference>
<name>A0A3L8S488_CHLGU</name>
<protein>
    <submittedName>
        <fullName evidence="1">Uncharacterized protein</fullName>
    </submittedName>
</protein>
<keyword evidence="2" id="KW-1185">Reference proteome</keyword>
<evidence type="ECO:0000313" key="1">
    <source>
        <dbReference type="EMBL" id="RLV97022.1"/>
    </source>
</evidence>
<dbReference type="Proteomes" id="UP000276834">
    <property type="component" value="Unassembled WGS sequence"/>
</dbReference>
<dbReference type="EMBL" id="QUSF01000063">
    <property type="protein sequence ID" value="RLV97022.1"/>
    <property type="molecule type" value="Genomic_DNA"/>
</dbReference>